<evidence type="ECO:0000313" key="1">
    <source>
        <dbReference type="EMBL" id="CCA24131.1"/>
    </source>
</evidence>
<dbReference type="AlphaFoldDB" id="F0WS13"/>
<reference evidence="1" key="2">
    <citation type="submission" date="2011-02" db="EMBL/GenBank/DDBJ databases">
        <authorList>
            <person name="MacLean D."/>
        </authorList>
    </citation>
    <scope>NUCLEOTIDE SEQUENCE</scope>
</reference>
<organism evidence="1">
    <name type="scientific">Albugo laibachii Nc14</name>
    <dbReference type="NCBI Taxonomy" id="890382"/>
    <lineage>
        <taxon>Eukaryota</taxon>
        <taxon>Sar</taxon>
        <taxon>Stramenopiles</taxon>
        <taxon>Oomycota</taxon>
        <taxon>Peronosporomycetes</taxon>
        <taxon>Albuginales</taxon>
        <taxon>Albuginaceae</taxon>
        <taxon>Albugo</taxon>
    </lineage>
</organism>
<name>F0WS13_9STRA</name>
<accession>F0WS13</accession>
<reference evidence="1" key="1">
    <citation type="journal article" date="2011" name="PLoS Biol.">
        <title>Gene gain and loss during evolution of obligate parasitism in the white rust pathogen of Arabidopsis thaliana.</title>
        <authorList>
            <person name="Kemen E."/>
            <person name="Gardiner A."/>
            <person name="Schultz-Larsen T."/>
            <person name="Kemen A.C."/>
            <person name="Balmuth A.L."/>
            <person name="Robert-Seilaniantz A."/>
            <person name="Bailey K."/>
            <person name="Holub E."/>
            <person name="Studholme D.J."/>
            <person name="Maclean D."/>
            <person name="Jones J.D."/>
        </authorList>
    </citation>
    <scope>NUCLEOTIDE SEQUENCE</scope>
</reference>
<proteinExistence type="predicted"/>
<dbReference type="EMBL" id="FR824268">
    <property type="protein sequence ID" value="CCA24131.1"/>
    <property type="molecule type" value="Genomic_DNA"/>
</dbReference>
<sequence length="99" mass="11035">MHPNACKPTVSSADQLKQYFDPPKCNPIHSNSSKTKAVWNGQKFDTKPFSRFNPPTNFIPTNDCREAYTKPIAPTGSISIRLSDSPNVRKIASSVDERI</sequence>
<dbReference type="HOGENOM" id="CLU_2325078_0_0_1"/>
<gene>
    <name evidence="1" type="primary">AlNc14C223G9155</name>
    <name evidence="1" type="ORF">ALNC14_102750</name>
</gene>
<protein>
    <submittedName>
        <fullName evidence="1">AlNc14C223G9155 protein</fullName>
    </submittedName>
</protein>